<dbReference type="PRINTS" id="PR00153">
    <property type="entry name" value="CSAPPISMRASE"/>
</dbReference>
<dbReference type="EC" id="2.3.2.27" evidence="5"/>
<dbReference type="Pfam" id="PF00160">
    <property type="entry name" value="Pro_isomerase"/>
    <property type="match status" value="1"/>
</dbReference>
<reference evidence="25" key="1">
    <citation type="submission" date="2025-08" db="UniProtKB">
        <authorList>
            <consortium name="RefSeq"/>
        </authorList>
    </citation>
    <scope>IDENTIFICATION</scope>
    <source>
        <tissue evidence="25">Kidney</tissue>
    </source>
</reference>
<dbReference type="InterPro" id="IPR029000">
    <property type="entry name" value="Cyclophilin-like_dom_sf"/>
</dbReference>
<dbReference type="OrthoDB" id="30774at2759"/>
<keyword evidence="9" id="KW-0747">Spliceosome</keyword>
<dbReference type="RefSeq" id="XP_023383930.1">
    <property type="nucleotide sequence ID" value="XM_023528162.1"/>
</dbReference>
<comment type="pathway">
    <text evidence="3">Protein modification; protein ubiquitination.</text>
</comment>
<gene>
    <name evidence="25" type="primary">PPIL2</name>
</gene>
<dbReference type="PROSITE" id="PS51698">
    <property type="entry name" value="U_BOX"/>
    <property type="match status" value="1"/>
</dbReference>
<dbReference type="InterPro" id="IPR044666">
    <property type="entry name" value="Cyclophilin_A-like"/>
</dbReference>
<evidence type="ECO:0000256" key="10">
    <source>
        <dbReference type="ARBA" id="ARBA00022786"/>
    </source>
</evidence>
<dbReference type="SUPFAM" id="SSF50891">
    <property type="entry name" value="Cyclophilin-like"/>
    <property type="match status" value="1"/>
</dbReference>
<dbReference type="InterPro" id="IPR026951">
    <property type="entry name" value="PPIL2_U-box_dom"/>
</dbReference>
<keyword evidence="7" id="KW-0507">mRNA processing</keyword>
<evidence type="ECO:0000259" key="23">
    <source>
        <dbReference type="PROSITE" id="PS51698"/>
    </source>
</evidence>
<comment type="subcellular location">
    <subcellularLocation>
        <location evidence="2">Nucleus</location>
    </subcellularLocation>
</comment>
<comment type="catalytic activity">
    <reaction evidence="1">
        <text>S-ubiquitinyl-[E2 ubiquitin-conjugating enzyme]-L-cysteine + [acceptor protein]-L-lysine = [E2 ubiquitin-conjugating enzyme]-L-cysteine + N(6)-ubiquitinyl-[acceptor protein]-L-lysine.</text>
        <dbReference type="EC" id="2.3.2.27"/>
    </reaction>
</comment>
<evidence type="ECO:0000256" key="21">
    <source>
        <dbReference type="SAM" id="MobiDB-lite"/>
    </source>
</evidence>
<evidence type="ECO:0000313" key="24">
    <source>
        <dbReference type="Proteomes" id="UP000515202"/>
    </source>
</evidence>
<keyword evidence="10" id="KW-0833">Ubl conjugation pathway</keyword>
<dbReference type="GO" id="GO:0006397">
    <property type="term" value="P:mRNA processing"/>
    <property type="evidence" value="ECO:0007669"/>
    <property type="project" value="UniProtKB-KW"/>
</dbReference>
<evidence type="ECO:0000256" key="7">
    <source>
        <dbReference type="ARBA" id="ARBA00022664"/>
    </source>
</evidence>
<evidence type="ECO:0000256" key="1">
    <source>
        <dbReference type="ARBA" id="ARBA00000900"/>
    </source>
</evidence>
<evidence type="ECO:0000256" key="5">
    <source>
        <dbReference type="ARBA" id="ARBA00012483"/>
    </source>
</evidence>
<evidence type="ECO:0000256" key="19">
    <source>
        <dbReference type="ARBA" id="ARBA00078275"/>
    </source>
</evidence>
<evidence type="ECO:0000256" key="11">
    <source>
        <dbReference type="ARBA" id="ARBA00022843"/>
    </source>
</evidence>
<dbReference type="SMART" id="SM00504">
    <property type="entry name" value="Ubox"/>
    <property type="match status" value="1"/>
</dbReference>
<comment type="similarity">
    <text evidence="4">Belongs to the cyclophilin-type PPIase family. PPIL2 subfamily.</text>
</comment>
<evidence type="ECO:0000313" key="25">
    <source>
        <dbReference type="RefSeq" id="XP_023383930.1"/>
    </source>
</evidence>
<evidence type="ECO:0000256" key="17">
    <source>
        <dbReference type="ARBA" id="ARBA00061807"/>
    </source>
</evidence>
<proteinExistence type="inferred from homology"/>
<protein>
    <recommendedName>
        <fullName evidence="18">RING-type E3 ubiquitin-protein ligase PPIL2</fullName>
        <ecNumber evidence="5">2.3.2.27</ecNumber>
    </recommendedName>
    <alternativeName>
        <fullName evidence="20">CYC4</fullName>
    </alternativeName>
    <alternativeName>
        <fullName evidence="19">Probable inactive peptidyl-prolyl cis-trans isomerase-like 2</fullName>
    </alternativeName>
</protein>
<evidence type="ECO:0000256" key="20">
    <source>
        <dbReference type="ARBA" id="ARBA00079124"/>
    </source>
</evidence>
<evidence type="ECO:0000256" key="3">
    <source>
        <dbReference type="ARBA" id="ARBA00004906"/>
    </source>
</evidence>
<dbReference type="GO" id="GO:0003755">
    <property type="term" value="F:peptidyl-prolyl cis-trans isomerase activity"/>
    <property type="evidence" value="ECO:0007669"/>
    <property type="project" value="InterPro"/>
</dbReference>
<keyword evidence="15" id="KW-0539">Nucleus</keyword>
<evidence type="ECO:0000256" key="18">
    <source>
        <dbReference type="ARBA" id="ARBA00073734"/>
    </source>
</evidence>
<dbReference type="PANTHER" id="PTHR45625">
    <property type="entry name" value="PEPTIDYL-PROLYL CIS-TRANS ISOMERASE-RELATED"/>
    <property type="match status" value="1"/>
</dbReference>
<dbReference type="GeneID" id="105289418"/>
<keyword evidence="14" id="KW-0508">mRNA splicing</keyword>
<keyword evidence="12" id="KW-0007">Acetylation</keyword>
<dbReference type="PROSITE" id="PS00170">
    <property type="entry name" value="CSA_PPIASE_1"/>
    <property type="match status" value="1"/>
</dbReference>
<dbReference type="KEGG" id="pvp:105289418"/>
<evidence type="ECO:0000256" key="16">
    <source>
        <dbReference type="ARBA" id="ARBA00059251"/>
    </source>
</evidence>
<dbReference type="FunFam" id="2.40.100.10:FF:000018">
    <property type="entry name" value="Peptidyl-prolyl cis-trans isomerase-like 2"/>
    <property type="match status" value="1"/>
</dbReference>
<dbReference type="GO" id="GO:0006457">
    <property type="term" value="P:protein folding"/>
    <property type="evidence" value="ECO:0007669"/>
    <property type="project" value="InterPro"/>
</dbReference>
<dbReference type="Gene3D" id="1.20.5.460">
    <property type="entry name" value="Single helix bin"/>
    <property type="match status" value="1"/>
</dbReference>
<keyword evidence="8" id="KW-0808">Transferase</keyword>
<keyword evidence="6" id="KW-1017">Isopeptide bond</keyword>
<dbReference type="PANTHER" id="PTHR45625:SF1">
    <property type="entry name" value="RING-TYPE E3 UBIQUITIN-PROTEIN LIGASE PPIL2"/>
    <property type="match status" value="1"/>
</dbReference>
<dbReference type="CDD" id="cd16663">
    <property type="entry name" value="RING-Ubox_PPIL2"/>
    <property type="match status" value="1"/>
</dbReference>
<dbReference type="InterPro" id="IPR020892">
    <property type="entry name" value="Cyclophilin-type_PPIase_CS"/>
</dbReference>
<keyword evidence="24" id="KW-1185">Reference proteome</keyword>
<comment type="function">
    <text evidence="16">Has a ubiquitin-protein ligase activity acting as an E3 ubiquitin protein ligase or as an ubiquitin-ubiquitin ligase promoting elongation of ubiquitin chains on substrates. By mediating 'Lys-48'-linked polyubiquitination of proteins could target them for proteasomal degradation. May also function as a chaperone, playing a role in transport to the cell membrane of BSG/Basigin for instance. Probable inactive PPIase with no peptidyl-prolyl cis-trans isomerase activity. As a component of the minor spliceosome, involved in the splicing of U12-type introns in pre-mRNAs.</text>
</comment>
<feature type="domain" description="U-box" evidence="23">
    <location>
        <begin position="35"/>
        <end position="108"/>
    </location>
</feature>
<feature type="region of interest" description="Disordered" evidence="21">
    <location>
        <begin position="437"/>
        <end position="502"/>
    </location>
</feature>
<evidence type="ECO:0000256" key="14">
    <source>
        <dbReference type="ARBA" id="ARBA00023187"/>
    </source>
</evidence>
<name>A0A6P6CA28_PTEVA</name>
<dbReference type="GO" id="GO:0061630">
    <property type="term" value="F:ubiquitin protein ligase activity"/>
    <property type="evidence" value="ECO:0007669"/>
    <property type="project" value="UniProtKB-EC"/>
</dbReference>
<dbReference type="GO" id="GO:0008380">
    <property type="term" value="P:RNA splicing"/>
    <property type="evidence" value="ECO:0007669"/>
    <property type="project" value="UniProtKB-KW"/>
</dbReference>
<evidence type="ECO:0000256" key="9">
    <source>
        <dbReference type="ARBA" id="ARBA00022728"/>
    </source>
</evidence>
<feature type="domain" description="PPIase cyclophilin-type" evidence="22">
    <location>
        <begin position="265"/>
        <end position="413"/>
    </location>
</feature>
<evidence type="ECO:0000259" key="22">
    <source>
        <dbReference type="PROSITE" id="PS50072"/>
    </source>
</evidence>
<evidence type="ECO:0000256" key="12">
    <source>
        <dbReference type="ARBA" id="ARBA00022990"/>
    </source>
</evidence>
<comment type="subunit">
    <text evidence="17">Component of the minor spliceosome, which splices U12-type introns. Within this complex, interacts with PRPF8/PRP8, EFTUD2/SNU114 and PLRG1. Interacts with isoform 2 of BSG. Interacts (via the PPIase cyclophilin-type domain) with CRNKL1; they may form a trimeric complex with HSP90.</text>
</comment>
<dbReference type="PROSITE" id="PS50072">
    <property type="entry name" value="CSA_PPIASE_2"/>
    <property type="match status" value="1"/>
</dbReference>
<accession>A0A6P6CA28</accession>
<sequence>MGKRQHQKDKMYITCAEYTHFYGGKKPDIPQTNFRRLPFDHCSLSLQPFTYPVCTPEGVVFDLLNIVPWLKKYGTNPSNGEKLDGRSLIKLNFATNSEGKYHCPVLFTVFTNNTHIVAVRPTGNVYAYEAVEQLNIKAKNFRDLLTDEPFSRQDIITLQDPTNLDKFNVSNFFHVKNNMKMTDPGTYSQGWSGCQVLGEIGHCLCVKPPPSWGQSLTQAHYSTGKVSASFTSTAMVPETTHEAAAIDEDVLRYQFVKKKGYVRLHTNRGDLNLELHCDMTPRTCENFIKLCKKQYYDGTIFHRSIRNFVIQGGDPTGTGTGGESYWGKPFKDEFRPNLSHTGRGILSMANSGPNTNKSQFFITFRSCAYLDKKHTIFGRVVGGFDTLTAMENVESDPKTDRPKEEIRIDSTTVFVDPYEEADAQIAEERKKTQLEVVAPESTVKKSQPKSGSLGPPTYRQGVGKYINPAATKRVAEEEPSTSAAVPVAKKKPSRGFGDFSSW</sequence>
<keyword evidence="13" id="KW-0175">Coiled coil</keyword>
<dbReference type="CDD" id="cd01923">
    <property type="entry name" value="cyclophilin_RING"/>
    <property type="match status" value="1"/>
</dbReference>
<dbReference type="InterPro" id="IPR013083">
    <property type="entry name" value="Znf_RING/FYVE/PHD"/>
</dbReference>
<dbReference type="Proteomes" id="UP000515202">
    <property type="component" value="Unplaced"/>
</dbReference>
<evidence type="ECO:0000256" key="8">
    <source>
        <dbReference type="ARBA" id="ARBA00022679"/>
    </source>
</evidence>
<evidence type="ECO:0000256" key="13">
    <source>
        <dbReference type="ARBA" id="ARBA00023054"/>
    </source>
</evidence>
<evidence type="ECO:0000256" key="6">
    <source>
        <dbReference type="ARBA" id="ARBA00022499"/>
    </source>
</evidence>
<dbReference type="Gene3D" id="2.40.100.10">
    <property type="entry name" value="Cyclophilin-like"/>
    <property type="match status" value="1"/>
</dbReference>
<evidence type="ECO:0000256" key="2">
    <source>
        <dbReference type="ARBA" id="ARBA00004123"/>
    </source>
</evidence>
<dbReference type="Gene3D" id="3.30.40.10">
    <property type="entry name" value="Zinc/RING finger domain, C3HC4 (zinc finger)"/>
    <property type="match status" value="1"/>
</dbReference>
<keyword evidence="11" id="KW-0832">Ubl conjugation</keyword>
<evidence type="ECO:0000256" key="4">
    <source>
        <dbReference type="ARBA" id="ARBA00007930"/>
    </source>
</evidence>
<dbReference type="InterPro" id="IPR002130">
    <property type="entry name" value="Cyclophilin-type_PPIase_dom"/>
</dbReference>
<dbReference type="CTD" id="23759"/>
<organism evidence="24 25">
    <name type="scientific">Pteropus vampyrus</name>
    <name type="common">Large flying fox</name>
    <dbReference type="NCBI Taxonomy" id="132908"/>
    <lineage>
        <taxon>Eukaryota</taxon>
        <taxon>Metazoa</taxon>
        <taxon>Chordata</taxon>
        <taxon>Craniata</taxon>
        <taxon>Vertebrata</taxon>
        <taxon>Euteleostomi</taxon>
        <taxon>Mammalia</taxon>
        <taxon>Eutheria</taxon>
        <taxon>Laurasiatheria</taxon>
        <taxon>Chiroptera</taxon>
        <taxon>Yinpterochiroptera</taxon>
        <taxon>Pteropodoidea</taxon>
        <taxon>Pteropodidae</taxon>
        <taxon>Pteropodinae</taxon>
        <taxon>Pteropus</taxon>
    </lineage>
</organism>
<evidence type="ECO:0000256" key="15">
    <source>
        <dbReference type="ARBA" id="ARBA00023242"/>
    </source>
</evidence>
<dbReference type="SUPFAM" id="SSF57850">
    <property type="entry name" value="RING/U-box"/>
    <property type="match status" value="1"/>
</dbReference>
<dbReference type="GO" id="GO:0000209">
    <property type="term" value="P:protein polyubiquitination"/>
    <property type="evidence" value="ECO:0007669"/>
    <property type="project" value="TreeGrafter"/>
</dbReference>
<dbReference type="AlphaFoldDB" id="A0A6P6CA28"/>
<dbReference type="FunFam" id="3.30.40.10:FF:000079">
    <property type="entry name" value="Peptidyl-prolyl cis-trans isomerase 2"/>
    <property type="match status" value="1"/>
</dbReference>
<dbReference type="InterPro" id="IPR003613">
    <property type="entry name" value="Ubox_domain"/>
</dbReference>
<dbReference type="GO" id="GO:0071013">
    <property type="term" value="C:catalytic step 2 spliceosome"/>
    <property type="evidence" value="ECO:0007669"/>
    <property type="project" value="TreeGrafter"/>
</dbReference>